<reference evidence="1" key="1">
    <citation type="submission" date="2021-02" db="EMBL/GenBank/DDBJ databases">
        <authorList>
            <person name="Nowell W R."/>
        </authorList>
    </citation>
    <scope>NUCLEOTIDE SEQUENCE</scope>
</reference>
<feature type="non-terminal residue" evidence="1">
    <location>
        <position position="1"/>
    </location>
</feature>
<feature type="non-terminal residue" evidence="1">
    <location>
        <position position="217"/>
    </location>
</feature>
<dbReference type="Proteomes" id="UP000677228">
    <property type="component" value="Unassembled WGS sequence"/>
</dbReference>
<proteinExistence type="predicted"/>
<name>A0A8S2G5N3_9BILA</name>
<accession>A0A8S2G5N3</accession>
<evidence type="ECO:0000313" key="2">
    <source>
        <dbReference type="EMBL" id="CAF4465544.1"/>
    </source>
</evidence>
<sequence>DAHFEILRCRIACRQWSAPYDGENPSSESVIGDSDLISLASSISSLIDNNNQISSNKKLSKLGDGLIKPTTMMGKNVASSNDSGIHEDGLDTYSQNDVQVSPSLAIDNDQNVTDGIMKQNETVIKNEFQLPSWLANGEPVPDDLLKKYVHKNSEHSYHQNHQKQHIYDTEENEDDDEYYNNYYSFSYVGDLSNSDDTSSTKSSIAPSNIYLSDSIRT</sequence>
<comment type="caution">
    <text evidence="1">The sequence shown here is derived from an EMBL/GenBank/DDBJ whole genome shotgun (WGS) entry which is preliminary data.</text>
</comment>
<dbReference type="Proteomes" id="UP000682733">
    <property type="component" value="Unassembled WGS sequence"/>
</dbReference>
<dbReference type="EMBL" id="CAJOBA010086444">
    <property type="protein sequence ID" value="CAF4465544.1"/>
    <property type="molecule type" value="Genomic_DNA"/>
</dbReference>
<dbReference type="AlphaFoldDB" id="A0A8S2G5N3"/>
<protein>
    <submittedName>
        <fullName evidence="1">Uncharacterized protein</fullName>
    </submittedName>
</protein>
<organism evidence="1 3">
    <name type="scientific">Didymodactylos carnosus</name>
    <dbReference type="NCBI Taxonomy" id="1234261"/>
    <lineage>
        <taxon>Eukaryota</taxon>
        <taxon>Metazoa</taxon>
        <taxon>Spiralia</taxon>
        <taxon>Gnathifera</taxon>
        <taxon>Rotifera</taxon>
        <taxon>Eurotatoria</taxon>
        <taxon>Bdelloidea</taxon>
        <taxon>Philodinida</taxon>
        <taxon>Philodinidae</taxon>
        <taxon>Didymodactylos</taxon>
    </lineage>
</organism>
<gene>
    <name evidence="1" type="ORF">OVA965_LOCUS43957</name>
    <name evidence="2" type="ORF">TMI583_LOCUS46455</name>
</gene>
<evidence type="ECO:0000313" key="1">
    <source>
        <dbReference type="EMBL" id="CAF1635206.1"/>
    </source>
</evidence>
<dbReference type="EMBL" id="CAJNOK010060317">
    <property type="protein sequence ID" value="CAF1635206.1"/>
    <property type="molecule type" value="Genomic_DNA"/>
</dbReference>
<evidence type="ECO:0000313" key="3">
    <source>
        <dbReference type="Proteomes" id="UP000677228"/>
    </source>
</evidence>